<organism evidence="1 2">
    <name type="scientific">Trema orientale</name>
    <name type="common">Charcoal tree</name>
    <name type="synonym">Celtis orientalis</name>
    <dbReference type="NCBI Taxonomy" id="63057"/>
    <lineage>
        <taxon>Eukaryota</taxon>
        <taxon>Viridiplantae</taxon>
        <taxon>Streptophyta</taxon>
        <taxon>Embryophyta</taxon>
        <taxon>Tracheophyta</taxon>
        <taxon>Spermatophyta</taxon>
        <taxon>Magnoliopsida</taxon>
        <taxon>eudicotyledons</taxon>
        <taxon>Gunneridae</taxon>
        <taxon>Pentapetalae</taxon>
        <taxon>rosids</taxon>
        <taxon>fabids</taxon>
        <taxon>Rosales</taxon>
        <taxon>Cannabaceae</taxon>
        <taxon>Trema</taxon>
    </lineage>
</organism>
<dbReference type="STRING" id="63057.A0A2P5AF89"/>
<gene>
    <name evidence="1" type="ORF">TorRG33x02_351820</name>
</gene>
<dbReference type="GO" id="GO:0006098">
    <property type="term" value="P:pentose-phosphate shunt"/>
    <property type="evidence" value="ECO:0007669"/>
    <property type="project" value="UniProtKB-UniPathway"/>
</dbReference>
<keyword evidence="2" id="KW-1185">Reference proteome</keyword>
<dbReference type="Proteomes" id="UP000237000">
    <property type="component" value="Unassembled WGS sequence"/>
</dbReference>
<dbReference type="InterPro" id="IPR008927">
    <property type="entry name" value="6-PGluconate_DH-like_C_sf"/>
</dbReference>
<proteinExistence type="predicted"/>
<reference evidence="2" key="1">
    <citation type="submission" date="2016-06" db="EMBL/GenBank/DDBJ databases">
        <title>Parallel loss of symbiosis genes in relatives of nitrogen-fixing non-legume Parasponia.</title>
        <authorList>
            <person name="Van Velzen R."/>
            <person name="Holmer R."/>
            <person name="Bu F."/>
            <person name="Rutten L."/>
            <person name="Van Zeijl A."/>
            <person name="Liu W."/>
            <person name="Santuari L."/>
            <person name="Cao Q."/>
            <person name="Sharma T."/>
            <person name="Shen D."/>
            <person name="Roswanjaya Y."/>
            <person name="Wardhani T."/>
            <person name="Kalhor M.S."/>
            <person name="Jansen J."/>
            <person name="Van den Hoogen J."/>
            <person name="Gungor B."/>
            <person name="Hartog M."/>
            <person name="Hontelez J."/>
            <person name="Verver J."/>
            <person name="Yang W.-C."/>
            <person name="Schijlen E."/>
            <person name="Repin R."/>
            <person name="Schilthuizen M."/>
            <person name="Schranz E."/>
            <person name="Heidstra R."/>
            <person name="Miyata K."/>
            <person name="Fedorova E."/>
            <person name="Kohlen W."/>
            <person name="Bisseling T."/>
            <person name="Smit S."/>
            <person name="Geurts R."/>
        </authorList>
    </citation>
    <scope>NUCLEOTIDE SEQUENCE [LARGE SCALE GENOMIC DNA]</scope>
    <source>
        <strain evidence="2">cv. RG33-2</strain>
    </source>
</reference>
<dbReference type="EMBL" id="JXTC01000893">
    <property type="protein sequence ID" value="PON35206.1"/>
    <property type="molecule type" value="Genomic_DNA"/>
</dbReference>
<accession>A0A2P5AF89</accession>
<evidence type="ECO:0000313" key="1">
    <source>
        <dbReference type="EMBL" id="PON35206.1"/>
    </source>
</evidence>
<dbReference type="SUPFAM" id="SSF48179">
    <property type="entry name" value="6-phosphogluconate dehydrogenase C-terminal domain-like"/>
    <property type="match status" value="1"/>
</dbReference>
<name>A0A2P5AF89_TREOI</name>
<evidence type="ECO:0000313" key="2">
    <source>
        <dbReference type="Proteomes" id="UP000237000"/>
    </source>
</evidence>
<sequence length="147" mass="16337">MDQNLALNIVEKMVSSGEDGAQNGISYMLTLTDNIEDILLKGRVTSSGHWTDCNVFSHNGIMWELLSFLIEITADTFGVKDDKGKGYWIGKVLAKTGMKGTGVDVCMALQIFVFTVQMFEISQPCWETEGAFEYGNYQREADDSEAN</sequence>
<dbReference type="AlphaFoldDB" id="A0A2P5AF89"/>
<comment type="caution">
    <text evidence="1">The sequence shown here is derived from an EMBL/GenBank/DDBJ whole genome shotgun (WGS) entry which is preliminary data.</text>
</comment>
<dbReference type="InterPro" id="IPR013328">
    <property type="entry name" value="6PGD_dom2"/>
</dbReference>
<protein>
    <submittedName>
        <fullName evidence="1">3-hydroxyacyl-CoA dehydrogenase</fullName>
    </submittedName>
</protein>
<dbReference type="UniPathway" id="UPA00115">
    <property type="reaction ID" value="UER00410"/>
</dbReference>
<dbReference type="InParanoid" id="A0A2P5AF89"/>
<dbReference type="Gene3D" id="1.10.1040.10">
    <property type="entry name" value="N-(1-d-carboxylethyl)-l-norvaline Dehydrogenase, domain 2"/>
    <property type="match status" value="1"/>
</dbReference>